<sequence>MADNKTNPNFDRATDTDYQSLQNRVTQNVGGLSEAGATQAGPQPGSEIQPTAAGNTAGSNGSYGQRDVGRGNPASWTQTSSGEGSRNPDDVLLIQFSVHASLS</sequence>
<gene>
    <name evidence="2" type="ORF">I206_00664</name>
    <name evidence="3" type="ORF">I206_100661</name>
</gene>
<dbReference type="GeneID" id="30169033"/>
<dbReference type="EMBL" id="KI894007">
    <property type="protein sequence ID" value="OCF53362.1"/>
    <property type="molecule type" value="Genomic_DNA"/>
</dbReference>
<evidence type="ECO:0000313" key="3">
    <source>
        <dbReference type="EMBL" id="WWC66756.1"/>
    </source>
</evidence>
<accession>A0A1B9ICM0</accession>
<evidence type="ECO:0000313" key="2">
    <source>
        <dbReference type="EMBL" id="OCF53362.1"/>
    </source>
</evidence>
<proteinExistence type="predicted"/>
<feature type="compositionally biased region" description="Polar residues" evidence="1">
    <location>
        <begin position="74"/>
        <end position="84"/>
    </location>
</feature>
<dbReference type="Proteomes" id="UP000094020">
    <property type="component" value="Chromosome 1"/>
</dbReference>
<reference evidence="3" key="4">
    <citation type="submission" date="2024-02" db="EMBL/GenBank/DDBJ databases">
        <title>Comparative genomics of Cryptococcus and Kwoniella reveals pathogenesis evolution and contrasting modes of karyotype evolution via chromosome fusion or intercentromeric recombination.</title>
        <authorList>
            <person name="Coelho M.A."/>
            <person name="David-Palma M."/>
            <person name="Shea T."/>
            <person name="Bowers K."/>
            <person name="McGinley-Smith S."/>
            <person name="Mohammad A.W."/>
            <person name="Gnirke A."/>
            <person name="Yurkov A.M."/>
            <person name="Nowrousian M."/>
            <person name="Sun S."/>
            <person name="Cuomo C.A."/>
            <person name="Heitman J."/>
        </authorList>
    </citation>
    <scope>NUCLEOTIDE SEQUENCE</scope>
    <source>
        <strain evidence="3">CBS 10737</strain>
    </source>
</reference>
<reference evidence="3" key="2">
    <citation type="submission" date="2013-07" db="EMBL/GenBank/DDBJ databases">
        <authorList>
            <consortium name="The Broad Institute Genome Sequencing Platform"/>
            <person name="Cuomo C."/>
            <person name="Litvintseva A."/>
            <person name="Chen Y."/>
            <person name="Heitman J."/>
            <person name="Sun S."/>
            <person name="Springer D."/>
            <person name="Dromer F."/>
            <person name="Young S.K."/>
            <person name="Zeng Q."/>
            <person name="Gargeya S."/>
            <person name="Fitzgerald M."/>
            <person name="Abouelleil A."/>
            <person name="Alvarado L."/>
            <person name="Berlin A.M."/>
            <person name="Chapman S.B."/>
            <person name="Dewar J."/>
            <person name="Goldberg J."/>
            <person name="Griggs A."/>
            <person name="Gujja S."/>
            <person name="Hansen M."/>
            <person name="Howarth C."/>
            <person name="Imamovic A."/>
            <person name="Larimer J."/>
            <person name="McCowan C."/>
            <person name="Murphy C."/>
            <person name="Pearson M."/>
            <person name="Priest M."/>
            <person name="Roberts A."/>
            <person name="Saif S."/>
            <person name="Shea T."/>
            <person name="Sykes S."/>
            <person name="Wortman J."/>
            <person name="Nusbaum C."/>
            <person name="Birren B."/>
        </authorList>
    </citation>
    <scope>NUCLEOTIDE SEQUENCE</scope>
    <source>
        <strain evidence="3">CBS 10737</strain>
    </source>
</reference>
<feature type="compositionally biased region" description="Polar residues" evidence="1">
    <location>
        <begin position="16"/>
        <end position="30"/>
    </location>
</feature>
<organism evidence="2">
    <name type="scientific">Kwoniella pini CBS 10737</name>
    <dbReference type="NCBI Taxonomy" id="1296096"/>
    <lineage>
        <taxon>Eukaryota</taxon>
        <taxon>Fungi</taxon>
        <taxon>Dikarya</taxon>
        <taxon>Basidiomycota</taxon>
        <taxon>Agaricomycotina</taxon>
        <taxon>Tremellomycetes</taxon>
        <taxon>Tremellales</taxon>
        <taxon>Cryptococcaceae</taxon>
        <taxon>Kwoniella</taxon>
    </lineage>
</organism>
<evidence type="ECO:0000313" key="4">
    <source>
        <dbReference type="Proteomes" id="UP000094020"/>
    </source>
</evidence>
<dbReference type="AlphaFoldDB" id="A0A1B9ICM0"/>
<evidence type="ECO:0000256" key="1">
    <source>
        <dbReference type="SAM" id="MobiDB-lite"/>
    </source>
</evidence>
<keyword evidence="4" id="KW-1185">Reference proteome</keyword>
<reference evidence="2" key="3">
    <citation type="submission" date="2016-07" db="EMBL/GenBank/DDBJ databases">
        <title>Evolution of pathogenesis and genome organization in the Tremellales.</title>
        <authorList>
            <person name="Cuomo C."/>
            <person name="Litvintseva A."/>
            <person name="Heitman J."/>
            <person name="Chen Y."/>
            <person name="Sun S."/>
            <person name="Springer D."/>
            <person name="Dromer F."/>
            <person name="Young S."/>
            <person name="Zeng Q."/>
            <person name="Chapman S."/>
            <person name="Gujja S."/>
            <person name="Saif S."/>
            <person name="Birren B."/>
        </authorList>
    </citation>
    <scope>NUCLEOTIDE SEQUENCE</scope>
    <source>
        <strain evidence="2">CBS 10737</strain>
    </source>
</reference>
<feature type="region of interest" description="Disordered" evidence="1">
    <location>
        <begin position="1"/>
        <end position="89"/>
    </location>
</feature>
<feature type="compositionally biased region" description="Polar residues" evidence="1">
    <location>
        <begin position="46"/>
        <end position="63"/>
    </location>
</feature>
<name>A0A1B9ICM0_9TREE</name>
<reference evidence="2" key="1">
    <citation type="submission" date="2013-07" db="EMBL/GenBank/DDBJ databases">
        <title>The Genome Sequence of Cryptococcus pinus CBS10737.</title>
        <authorList>
            <consortium name="The Broad Institute Genome Sequencing Platform"/>
            <person name="Cuomo C."/>
            <person name="Litvintseva A."/>
            <person name="Chen Y."/>
            <person name="Heitman J."/>
            <person name="Sun S."/>
            <person name="Springer D."/>
            <person name="Dromer F."/>
            <person name="Young S.K."/>
            <person name="Zeng Q."/>
            <person name="Gargeya S."/>
            <person name="Fitzgerald M."/>
            <person name="Abouelleil A."/>
            <person name="Alvarado L."/>
            <person name="Berlin A.M."/>
            <person name="Chapman S.B."/>
            <person name="Dewar J."/>
            <person name="Goldberg J."/>
            <person name="Griggs A."/>
            <person name="Gujja S."/>
            <person name="Hansen M."/>
            <person name="Howarth C."/>
            <person name="Imamovic A."/>
            <person name="Larimer J."/>
            <person name="McCowan C."/>
            <person name="Murphy C."/>
            <person name="Pearson M."/>
            <person name="Priest M."/>
            <person name="Roberts A."/>
            <person name="Saif S."/>
            <person name="Shea T."/>
            <person name="Sykes S."/>
            <person name="Wortman J."/>
            <person name="Nusbaum C."/>
            <person name="Birren B."/>
        </authorList>
    </citation>
    <scope>NUCLEOTIDE SEQUENCE [LARGE SCALE GENOMIC DNA]</scope>
    <source>
        <strain evidence="2">CBS 10737</strain>
    </source>
</reference>
<dbReference type="EMBL" id="CP144519">
    <property type="protein sequence ID" value="WWC66756.1"/>
    <property type="molecule type" value="Genomic_DNA"/>
</dbReference>
<protein>
    <submittedName>
        <fullName evidence="2">Uncharacterized protein</fullName>
    </submittedName>
</protein>
<dbReference type="KEGG" id="kpin:30169033"/>
<dbReference type="RefSeq" id="XP_019014581.1">
    <property type="nucleotide sequence ID" value="XM_019152443.1"/>
</dbReference>